<feature type="coiled-coil region" evidence="1">
    <location>
        <begin position="29"/>
        <end position="56"/>
    </location>
</feature>
<sequence length="604" mass="68299">MDNSCEQAKCPLCEPGIQIRDISTGTIKTSLLEDEIKRTEKSIAELMENSAAIKRELNVQRSPIYKLPVEVLTRIFENLVPHGKKLSLTCSTWGSKRHRGSASPQRYPRLLGQVSSSWRQLLPTMPSLWSTVILEPSAHQERIVHTVHTLKLFLRNSGNLPFHLEFELRSHTNEFWTEDTDMLPIENLIFRSEHTSRFQSLHLIKAPSSWLALACTTAFSSLSSFRWSTSTEPVGGRRNHPAGRVDDYDHHRATYSLDQMISLSRLILSDISAYVRLPTSVTTLHLNEVSGRTLVDVLTHCVYVRVLYWSPRSDLDYCPPNPILQAAVVTLPALQFMSLSSVPDNLWALLAHFRFPDLRVVDINFSFEAEAICPPLMDFLRHLPLTIHKIGLGHHHFSSEDLRQILLPHIRLQTLSLYGSVQNIEEILQMMTPEVSSGYALPILREIILDTDCECHGIERHWDHENRPGDGNAGEVGGGDSEVNENDDDGSEDDGDDQAEGDCSWLACRCFGLIQWKLIEMLDKRVRTTRRQLDVDMSRVGAQIGVLYGKARGICSTEFKASLDDILGRHSQLKVVLPYNMHVCSDEEESGDDDDDDDDDDDMA</sequence>
<feature type="compositionally biased region" description="Gly residues" evidence="2">
    <location>
        <begin position="471"/>
        <end position="480"/>
    </location>
</feature>
<feature type="compositionally biased region" description="Acidic residues" evidence="2">
    <location>
        <begin position="586"/>
        <end position="604"/>
    </location>
</feature>
<accession>A0AAD5YSW2</accession>
<evidence type="ECO:0000256" key="1">
    <source>
        <dbReference type="SAM" id="Coils"/>
    </source>
</evidence>
<evidence type="ECO:0000256" key="2">
    <source>
        <dbReference type="SAM" id="MobiDB-lite"/>
    </source>
</evidence>
<dbReference type="Gene3D" id="1.20.1280.50">
    <property type="match status" value="1"/>
</dbReference>
<feature type="region of interest" description="Disordered" evidence="2">
    <location>
        <begin position="585"/>
        <end position="604"/>
    </location>
</feature>
<keyword evidence="1" id="KW-0175">Coiled coil</keyword>
<dbReference type="AlphaFoldDB" id="A0AAD5YSW2"/>
<feature type="compositionally biased region" description="Acidic residues" evidence="2">
    <location>
        <begin position="482"/>
        <end position="498"/>
    </location>
</feature>
<gene>
    <name evidence="3" type="ORF">NP233_g7328</name>
</gene>
<dbReference type="EMBL" id="JANIEX010000528">
    <property type="protein sequence ID" value="KAJ3565923.1"/>
    <property type="molecule type" value="Genomic_DNA"/>
</dbReference>
<evidence type="ECO:0000313" key="3">
    <source>
        <dbReference type="EMBL" id="KAJ3565923.1"/>
    </source>
</evidence>
<protein>
    <recommendedName>
        <fullName evidence="5">F-box domain-containing protein</fullName>
    </recommendedName>
</protein>
<reference evidence="3" key="1">
    <citation type="submission" date="2022-07" db="EMBL/GenBank/DDBJ databases">
        <title>Genome Sequence of Leucocoprinus birnbaumii.</title>
        <authorList>
            <person name="Buettner E."/>
        </authorList>
    </citation>
    <scope>NUCLEOTIDE SEQUENCE</scope>
    <source>
        <strain evidence="3">VT141</strain>
    </source>
</reference>
<evidence type="ECO:0008006" key="5">
    <source>
        <dbReference type="Google" id="ProtNLM"/>
    </source>
</evidence>
<dbReference type="SUPFAM" id="SSF52047">
    <property type="entry name" value="RNI-like"/>
    <property type="match status" value="1"/>
</dbReference>
<evidence type="ECO:0000313" key="4">
    <source>
        <dbReference type="Proteomes" id="UP001213000"/>
    </source>
</evidence>
<dbReference type="Proteomes" id="UP001213000">
    <property type="component" value="Unassembled WGS sequence"/>
</dbReference>
<proteinExistence type="predicted"/>
<organism evidence="3 4">
    <name type="scientific">Leucocoprinus birnbaumii</name>
    <dbReference type="NCBI Taxonomy" id="56174"/>
    <lineage>
        <taxon>Eukaryota</taxon>
        <taxon>Fungi</taxon>
        <taxon>Dikarya</taxon>
        <taxon>Basidiomycota</taxon>
        <taxon>Agaricomycotina</taxon>
        <taxon>Agaricomycetes</taxon>
        <taxon>Agaricomycetidae</taxon>
        <taxon>Agaricales</taxon>
        <taxon>Agaricineae</taxon>
        <taxon>Agaricaceae</taxon>
        <taxon>Leucocoprinus</taxon>
    </lineage>
</organism>
<name>A0AAD5YSW2_9AGAR</name>
<comment type="caution">
    <text evidence="3">The sequence shown here is derived from an EMBL/GenBank/DDBJ whole genome shotgun (WGS) entry which is preliminary data.</text>
</comment>
<keyword evidence="4" id="KW-1185">Reference proteome</keyword>
<feature type="region of interest" description="Disordered" evidence="2">
    <location>
        <begin position="461"/>
        <end position="498"/>
    </location>
</feature>